<dbReference type="GO" id="GO:0060545">
    <property type="term" value="P:positive regulation of necroptotic process"/>
    <property type="evidence" value="ECO:0007669"/>
    <property type="project" value="Ensembl"/>
</dbReference>
<dbReference type="PROSITE" id="PS00108">
    <property type="entry name" value="PROTEIN_KINASE_ST"/>
    <property type="match status" value="1"/>
</dbReference>
<comment type="catalytic activity">
    <reaction evidence="17">
        <text>L-seryl-[protein] + ATP = O-phospho-L-seryl-[protein] + ADP + H(+)</text>
        <dbReference type="Rhea" id="RHEA:17989"/>
        <dbReference type="Rhea" id="RHEA-COMP:9863"/>
        <dbReference type="Rhea" id="RHEA-COMP:11604"/>
        <dbReference type="ChEBI" id="CHEBI:15378"/>
        <dbReference type="ChEBI" id="CHEBI:29999"/>
        <dbReference type="ChEBI" id="CHEBI:30616"/>
        <dbReference type="ChEBI" id="CHEBI:83421"/>
        <dbReference type="ChEBI" id="CHEBI:456216"/>
        <dbReference type="EC" id="2.7.11.1"/>
    </reaction>
</comment>
<dbReference type="Pfam" id="PF00069">
    <property type="entry name" value="Pkinase"/>
    <property type="match status" value="1"/>
</dbReference>
<reference evidence="24" key="1">
    <citation type="submission" date="2025-08" db="UniProtKB">
        <authorList>
            <consortium name="Ensembl"/>
        </authorList>
    </citation>
    <scope>IDENTIFICATION</scope>
</reference>
<dbReference type="GO" id="GO:1990000">
    <property type="term" value="P:amyloid fibril formation"/>
    <property type="evidence" value="ECO:0007669"/>
    <property type="project" value="Ensembl"/>
</dbReference>
<protein>
    <recommendedName>
        <fullName evidence="18">Receptor-interacting serine/threonine-protein kinase 3</fullName>
        <ecNumber evidence="4">2.7.11.1</ecNumber>
    </recommendedName>
    <alternativeName>
        <fullName evidence="19">RIP-like protein kinase 3</fullName>
    </alternativeName>
    <alternativeName>
        <fullName evidence="20">Receptor-interacting protein 3</fullName>
    </alternativeName>
</protein>
<comment type="similarity">
    <text evidence="3">Belongs to the protein kinase superfamily. TKL Ser/Thr protein kinase family.</text>
</comment>
<evidence type="ECO:0000256" key="6">
    <source>
        <dbReference type="ARBA" id="ARBA00022527"/>
    </source>
</evidence>
<keyword evidence="12" id="KW-0418">Kinase</keyword>
<evidence type="ECO:0000256" key="22">
    <source>
        <dbReference type="SAM" id="MobiDB-lite"/>
    </source>
</evidence>
<feature type="binding site" evidence="21">
    <location>
        <position position="99"/>
    </location>
    <ligand>
        <name>ATP</name>
        <dbReference type="ChEBI" id="CHEBI:30616"/>
    </ligand>
</feature>
<keyword evidence="13 21" id="KW-0067">ATP-binding</keyword>
<reference evidence="24" key="2">
    <citation type="submission" date="2025-09" db="UniProtKB">
        <authorList>
            <consortium name="Ensembl"/>
        </authorList>
    </citation>
    <scope>IDENTIFICATION</scope>
</reference>
<dbReference type="SMART" id="SM00220">
    <property type="entry name" value="S_TKc"/>
    <property type="match status" value="1"/>
</dbReference>
<evidence type="ECO:0000256" key="16">
    <source>
        <dbReference type="ARBA" id="ARBA00047899"/>
    </source>
</evidence>
<feature type="region of interest" description="Disordered" evidence="22">
    <location>
        <begin position="1"/>
        <end position="23"/>
    </location>
</feature>
<dbReference type="InterPro" id="IPR008271">
    <property type="entry name" value="Ser/Thr_kinase_AS"/>
</dbReference>
<evidence type="ECO:0000256" key="4">
    <source>
        <dbReference type="ARBA" id="ARBA00012513"/>
    </source>
</evidence>
<dbReference type="GO" id="GO:0001914">
    <property type="term" value="P:regulation of T cell mediated cytotoxicity"/>
    <property type="evidence" value="ECO:0007669"/>
    <property type="project" value="Ensembl"/>
</dbReference>
<dbReference type="EC" id="2.7.11.1" evidence="4"/>
<dbReference type="GO" id="GO:0032649">
    <property type="term" value="P:regulation of type II interferon production"/>
    <property type="evidence" value="ECO:0007669"/>
    <property type="project" value="Ensembl"/>
</dbReference>
<dbReference type="GO" id="GO:0048538">
    <property type="term" value="P:thymus development"/>
    <property type="evidence" value="ECO:0007669"/>
    <property type="project" value="Ensembl"/>
</dbReference>
<evidence type="ECO:0000256" key="14">
    <source>
        <dbReference type="ARBA" id="ARBA00022843"/>
    </source>
</evidence>
<sequence length="536" mass="58237">MEPSPEDGAVSRNPSLGPGKGRRHCQARKAQLQKSPHLCGSQKSLAAASLMSQKLWIMGAPASLVSSEDLKNPEFVGEGGFGTVFRAQHEKWNCDVAVKVVNSEALSREVKTMASLNNQYVLRLLGVTRNLQWDSVSGPALVTQFMENGSLSGLLQRDCPRPWLLICRLLKEVVLGMSYLHSLNPVLLHRDLKPSNVLLDTNLHAKLADFGLSTFQGRSQSGTGFESQELGGTLAYLAPELLADINKKASKASDVYSFGILMWALLAGREPEVVAQVSLVHETVVEKQVRPPLTELPPPSPQTPGLEELKTLMQCSWSHKPSERPLFPECQETTEKVYSGAHGNMDAAISEVTTFLSQHRSRNRRLSAPQPSQEGKEVDGGATGSQSSWTDSTLSESLTRLELKHSPTPVPKEYTGLTEGSRAQEEQVPHARRAGASSYSMGQNLQTPETSPFTSQAGRPILTGTPSPGPQGDQEAKGHDTNSSSRAPEPNPPTVAGMWIHNSCVQFGNNNYMTMHEAPSTSVPFSMGKRGQHPQK</sequence>
<dbReference type="Ensembl" id="ENSCLAT00000020553.1">
    <property type="protein sequence ID" value="ENSCLAP00000020357.1"/>
    <property type="gene ID" value="ENSCLAG00000013944.1"/>
</dbReference>
<dbReference type="GeneTree" id="ENSGT00940000160206"/>
<evidence type="ECO:0000313" key="24">
    <source>
        <dbReference type="Ensembl" id="ENSCLAP00000020357.1"/>
    </source>
</evidence>
<dbReference type="GO" id="GO:0048536">
    <property type="term" value="P:spleen development"/>
    <property type="evidence" value="ECO:0007669"/>
    <property type="project" value="Ensembl"/>
</dbReference>
<feature type="compositionally biased region" description="Polar residues" evidence="22">
    <location>
        <begin position="437"/>
        <end position="457"/>
    </location>
</feature>
<dbReference type="GO" id="GO:0032991">
    <property type="term" value="C:protein-containing complex"/>
    <property type="evidence" value="ECO:0007669"/>
    <property type="project" value="Ensembl"/>
</dbReference>
<dbReference type="InterPro" id="IPR000719">
    <property type="entry name" value="Prot_kinase_dom"/>
</dbReference>
<dbReference type="PANTHER" id="PTHR44329">
    <property type="entry name" value="SERINE/THREONINE-PROTEIN KINASE TNNI3K-RELATED"/>
    <property type="match status" value="1"/>
</dbReference>
<dbReference type="GO" id="GO:0006915">
    <property type="term" value="P:apoptotic process"/>
    <property type="evidence" value="ECO:0007669"/>
    <property type="project" value="UniProtKB-KW"/>
</dbReference>
<dbReference type="GO" id="GO:2000452">
    <property type="term" value="P:regulation of CD8-positive, alpha-beta cytotoxic T cell extravasation"/>
    <property type="evidence" value="ECO:0007669"/>
    <property type="project" value="Ensembl"/>
</dbReference>
<keyword evidence="14" id="KW-0832">Ubl conjugation</keyword>
<dbReference type="InterPro" id="IPR017441">
    <property type="entry name" value="Protein_kinase_ATP_BS"/>
</dbReference>
<evidence type="ECO:0000256" key="15">
    <source>
        <dbReference type="ARBA" id="ARBA00023242"/>
    </source>
</evidence>
<dbReference type="SUPFAM" id="SSF56112">
    <property type="entry name" value="Protein kinase-like (PK-like)"/>
    <property type="match status" value="1"/>
</dbReference>
<keyword evidence="25" id="KW-1185">Reference proteome</keyword>
<evidence type="ECO:0000259" key="23">
    <source>
        <dbReference type="PROSITE" id="PS50011"/>
    </source>
</evidence>
<evidence type="ECO:0000256" key="3">
    <source>
        <dbReference type="ARBA" id="ARBA00005843"/>
    </source>
</evidence>
<evidence type="ECO:0000256" key="13">
    <source>
        <dbReference type="ARBA" id="ARBA00022840"/>
    </source>
</evidence>
<evidence type="ECO:0000256" key="9">
    <source>
        <dbReference type="ARBA" id="ARBA00022679"/>
    </source>
</evidence>
<dbReference type="GO" id="GO:0004706">
    <property type="term" value="F:JUN kinase kinase kinase activity"/>
    <property type="evidence" value="ECO:0007669"/>
    <property type="project" value="TreeGrafter"/>
</dbReference>
<keyword evidence="5" id="KW-0963">Cytoplasm</keyword>
<evidence type="ECO:0000256" key="17">
    <source>
        <dbReference type="ARBA" id="ARBA00048679"/>
    </source>
</evidence>
<evidence type="ECO:0000256" key="19">
    <source>
        <dbReference type="ARBA" id="ARBA00079155"/>
    </source>
</evidence>
<dbReference type="GO" id="GO:0044877">
    <property type="term" value="F:protein-containing complex binding"/>
    <property type="evidence" value="ECO:0007669"/>
    <property type="project" value="Ensembl"/>
</dbReference>
<evidence type="ECO:0000256" key="7">
    <source>
        <dbReference type="ARBA" id="ARBA00022553"/>
    </source>
</evidence>
<dbReference type="GO" id="GO:0097527">
    <property type="term" value="P:necroptotic signaling pathway"/>
    <property type="evidence" value="ECO:0007669"/>
    <property type="project" value="Ensembl"/>
</dbReference>
<dbReference type="GO" id="GO:0005829">
    <property type="term" value="C:cytosol"/>
    <property type="evidence" value="ECO:0007669"/>
    <property type="project" value="UniProtKB-SubCell"/>
</dbReference>
<evidence type="ECO:0000256" key="11">
    <source>
        <dbReference type="ARBA" id="ARBA00022741"/>
    </source>
</evidence>
<keyword evidence="10" id="KW-0053">Apoptosis</keyword>
<organism evidence="24 25">
    <name type="scientific">Chinchilla lanigera</name>
    <name type="common">Long-tailed chinchilla</name>
    <name type="synonym">Chinchilla villidera</name>
    <dbReference type="NCBI Taxonomy" id="34839"/>
    <lineage>
        <taxon>Eukaryota</taxon>
        <taxon>Metazoa</taxon>
        <taxon>Chordata</taxon>
        <taxon>Craniata</taxon>
        <taxon>Vertebrata</taxon>
        <taxon>Euteleostomi</taxon>
        <taxon>Mammalia</taxon>
        <taxon>Eutheria</taxon>
        <taxon>Euarchontoglires</taxon>
        <taxon>Glires</taxon>
        <taxon>Rodentia</taxon>
        <taxon>Hystricomorpha</taxon>
        <taxon>Chinchillidae</taxon>
        <taxon>Chinchilla</taxon>
    </lineage>
</organism>
<dbReference type="GO" id="GO:0005634">
    <property type="term" value="C:nucleus"/>
    <property type="evidence" value="ECO:0007669"/>
    <property type="project" value="UniProtKB-SubCell"/>
</dbReference>
<keyword evidence="11 21" id="KW-0547">Nucleotide-binding</keyword>
<dbReference type="GO" id="GO:0070301">
    <property type="term" value="P:cellular response to hydrogen peroxide"/>
    <property type="evidence" value="ECO:0007669"/>
    <property type="project" value="Ensembl"/>
</dbReference>
<dbReference type="AlphaFoldDB" id="A0A8C2YSN0"/>
<dbReference type="GO" id="GO:0033077">
    <property type="term" value="P:T cell differentiation in thymus"/>
    <property type="evidence" value="ECO:0007669"/>
    <property type="project" value="Ensembl"/>
</dbReference>
<dbReference type="GO" id="GO:2000379">
    <property type="term" value="P:positive regulation of reactive oxygen species metabolic process"/>
    <property type="evidence" value="ECO:0007669"/>
    <property type="project" value="Ensembl"/>
</dbReference>
<dbReference type="GO" id="GO:0072593">
    <property type="term" value="P:reactive oxygen species metabolic process"/>
    <property type="evidence" value="ECO:0007669"/>
    <property type="project" value="Ensembl"/>
</dbReference>
<name>A0A8C2YSN0_CHILA</name>
<dbReference type="GO" id="GO:0051607">
    <property type="term" value="P:defense response to virus"/>
    <property type="evidence" value="ECO:0007669"/>
    <property type="project" value="Ensembl"/>
</dbReference>
<evidence type="ECO:0000256" key="10">
    <source>
        <dbReference type="ARBA" id="ARBA00022703"/>
    </source>
</evidence>
<keyword evidence="15" id="KW-0539">Nucleus</keyword>
<dbReference type="GO" id="GO:0005524">
    <property type="term" value="F:ATP binding"/>
    <property type="evidence" value="ECO:0007669"/>
    <property type="project" value="UniProtKB-UniRule"/>
</dbReference>
<dbReference type="PROSITE" id="PS00107">
    <property type="entry name" value="PROTEIN_KINASE_ATP"/>
    <property type="match status" value="1"/>
</dbReference>
<dbReference type="GO" id="GO:2001244">
    <property type="term" value="P:positive regulation of intrinsic apoptotic signaling pathway"/>
    <property type="evidence" value="ECO:0007669"/>
    <property type="project" value="Ensembl"/>
</dbReference>
<evidence type="ECO:0000256" key="18">
    <source>
        <dbReference type="ARBA" id="ARBA00071065"/>
    </source>
</evidence>
<evidence type="ECO:0000313" key="25">
    <source>
        <dbReference type="Proteomes" id="UP000694398"/>
    </source>
</evidence>
<evidence type="ECO:0000256" key="12">
    <source>
        <dbReference type="ARBA" id="ARBA00022777"/>
    </source>
</evidence>
<dbReference type="GO" id="GO:0048535">
    <property type="term" value="P:lymph node development"/>
    <property type="evidence" value="ECO:0007669"/>
    <property type="project" value="Ensembl"/>
</dbReference>
<proteinExistence type="inferred from homology"/>
<accession>A0A8C2YSN0</accession>
<dbReference type="GO" id="GO:0038061">
    <property type="term" value="P:non-canonical NF-kappaB signal transduction"/>
    <property type="evidence" value="ECO:0007669"/>
    <property type="project" value="Ensembl"/>
</dbReference>
<evidence type="ECO:0000256" key="20">
    <source>
        <dbReference type="ARBA" id="ARBA00081897"/>
    </source>
</evidence>
<dbReference type="InterPro" id="IPR051681">
    <property type="entry name" value="Ser/Thr_Kinases-Pseudokinases"/>
</dbReference>
<keyword evidence="7" id="KW-0597">Phosphoprotein</keyword>
<comment type="catalytic activity">
    <reaction evidence="16">
        <text>L-threonyl-[protein] + ATP = O-phospho-L-threonyl-[protein] + ADP + H(+)</text>
        <dbReference type="Rhea" id="RHEA:46608"/>
        <dbReference type="Rhea" id="RHEA-COMP:11060"/>
        <dbReference type="Rhea" id="RHEA-COMP:11605"/>
        <dbReference type="ChEBI" id="CHEBI:15378"/>
        <dbReference type="ChEBI" id="CHEBI:30013"/>
        <dbReference type="ChEBI" id="CHEBI:30616"/>
        <dbReference type="ChEBI" id="CHEBI:61977"/>
        <dbReference type="ChEBI" id="CHEBI:456216"/>
        <dbReference type="EC" id="2.7.11.1"/>
    </reaction>
</comment>
<dbReference type="Gene3D" id="1.10.510.10">
    <property type="entry name" value="Transferase(Phosphotransferase) domain 1"/>
    <property type="match status" value="1"/>
</dbReference>
<dbReference type="GO" id="GO:0097528">
    <property type="term" value="P:execution phase of necroptosis"/>
    <property type="evidence" value="ECO:0007669"/>
    <property type="project" value="Ensembl"/>
</dbReference>
<evidence type="ECO:0000256" key="5">
    <source>
        <dbReference type="ARBA" id="ARBA00022490"/>
    </source>
</evidence>
<keyword evidence="6" id="KW-0723">Serine/threonine-protein kinase</keyword>
<evidence type="ECO:0000256" key="21">
    <source>
        <dbReference type="PROSITE-ProRule" id="PRU10141"/>
    </source>
</evidence>
<evidence type="ECO:0000256" key="1">
    <source>
        <dbReference type="ARBA" id="ARBA00004123"/>
    </source>
</evidence>
<comment type="subcellular location">
    <subcellularLocation>
        <location evidence="2">Cytoplasm</location>
        <location evidence="2">Cytosol</location>
    </subcellularLocation>
    <subcellularLocation>
        <location evidence="1">Nucleus</location>
    </subcellularLocation>
</comment>
<dbReference type="FunFam" id="1.10.510.10:FF:000661">
    <property type="entry name" value="Receptor-interacting serine/threonine-protein kinase 3"/>
    <property type="match status" value="1"/>
</dbReference>
<gene>
    <name evidence="24" type="primary">RIPK3</name>
</gene>
<dbReference type="GO" id="GO:0070235">
    <property type="term" value="P:regulation of activation-induced cell death of T cells"/>
    <property type="evidence" value="ECO:0007669"/>
    <property type="project" value="Ensembl"/>
</dbReference>
<dbReference type="GO" id="GO:0042802">
    <property type="term" value="F:identical protein binding"/>
    <property type="evidence" value="ECO:0007669"/>
    <property type="project" value="Ensembl"/>
</dbReference>
<keyword evidence="8" id="KW-1210">Necrosis</keyword>
<feature type="domain" description="Protein kinase" evidence="23">
    <location>
        <begin position="70"/>
        <end position="338"/>
    </location>
</feature>
<evidence type="ECO:0000256" key="2">
    <source>
        <dbReference type="ARBA" id="ARBA00004514"/>
    </source>
</evidence>
<dbReference type="GO" id="GO:0046006">
    <property type="term" value="P:regulation of activated T cell proliferation"/>
    <property type="evidence" value="ECO:0007669"/>
    <property type="project" value="Ensembl"/>
</dbReference>
<dbReference type="GO" id="GO:0043029">
    <property type="term" value="P:T cell homeostasis"/>
    <property type="evidence" value="ECO:0007669"/>
    <property type="project" value="Ensembl"/>
</dbReference>
<dbReference type="PANTHER" id="PTHR44329:SF297">
    <property type="entry name" value="RECEPTOR-INTERACTING SERINE_THREONINE-PROTEIN KINASE 3"/>
    <property type="match status" value="1"/>
</dbReference>
<evidence type="ECO:0000256" key="8">
    <source>
        <dbReference type="ARBA" id="ARBA00022590"/>
    </source>
</evidence>
<keyword evidence="9" id="KW-0808">Transferase</keyword>
<dbReference type="PROSITE" id="PS50011">
    <property type="entry name" value="PROTEIN_KINASE_DOM"/>
    <property type="match status" value="1"/>
</dbReference>
<feature type="region of interest" description="Disordered" evidence="22">
    <location>
        <begin position="354"/>
        <end position="497"/>
    </location>
</feature>
<dbReference type="Proteomes" id="UP000694398">
    <property type="component" value="Unassembled WGS sequence"/>
</dbReference>
<dbReference type="InterPro" id="IPR011009">
    <property type="entry name" value="Kinase-like_dom_sf"/>
</dbReference>